<keyword evidence="3 7" id="KW-0812">Transmembrane</keyword>
<feature type="transmembrane region" description="Helical" evidence="7">
    <location>
        <begin position="718"/>
        <end position="742"/>
    </location>
</feature>
<evidence type="ECO:0000259" key="8">
    <source>
        <dbReference type="Pfam" id="PF02687"/>
    </source>
</evidence>
<accession>A0A0W1AUJ4</accession>
<feature type="transmembrane region" description="Helical" evidence="7">
    <location>
        <begin position="363"/>
        <end position="380"/>
    </location>
</feature>
<sequence length="845" mass="93576">MISTNNRKTITALAKKSLKANRARNFTIICAIVLTTLLITAVFTLALSINQSMQRAQMQTTGSDYHGSFKYLNPAELEKLKNHPSIKSYGVFLKVGDISTSLFKNNRVEVLRIDENFAKHGFINFIAGGLPSQENEIVLNTWVLDLLGAKYELGQTVKLDIDTGEKVISQDFKLSGYYEADQNLAMSGLAFVSEAFTQKNISHTDPDISEATGSYVNTAGLGVMFNNSYNIEKKVQKILTDTDLDVPYGVNPAYTSVSLSENLMNIVPYGIVILITMLSGYLLIYNIFFISVVRDVKFYGLLKTIGTTPRQLKKIISIQARSLYLFALPFGLGLGYLLGLLLLPMATSISSISTDNVYSVSPWIFIGAAAFSYITVWIAASKPGRMASRTSPVEAVKFAGVSNGGKRKAKKTKHGAKLHNMAFSNLFRSKKKLILMLSSLSLSIILFSTIFTVISSLDVNKYLGAFISGDFVVQNEVLVSITGPRDGDPYKLSEEFANNLSKIDGVESVDKVYHRYVPYPVDDAIRAILEPLAAAVDPHPYLLSTLDKGGMIYIHLYGLDPGWYDLVDKDIIEGEFNRQKFASGKYAVIAEAMFIEEDSYRTYYHPGDTITFGKSGKSYEVMAVLKYDAVYAATTKSFSMLGYNAFLPALELQKELPKGTDPANIVSATLHVDPDKMDLIEQAAKALTDSTNELSLKSREDYKEELGGFIRIFQTVGYGLSLVIALIGVLNYINTVLTGVVSRRNEFAMLESIGMTKKQLKRMLILEGLYTVLLTVLITSTLGVFLTYNLSKSITENMAFMVFQMSWLPFILTVPVLLTIAYSVTLKAYKTLCQASIVERLRETE</sequence>
<dbReference type="EMBL" id="LCZJ02000033">
    <property type="protein sequence ID" value="KTD84962.1"/>
    <property type="molecule type" value="Genomic_DNA"/>
</dbReference>
<evidence type="ECO:0000256" key="3">
    <source>
        <dbReference type="ARBA" id="ARBA00022692"/>
    </source>
</evidence>
<comment type="caution">
    <text evidence="9">The sequence shown here is derived from an EMBL/GenBank/DDBJ whole genome shotgun (WGS) entry which is preliminary data.</text>
</comment>
<feature type="transmembrane region" description="Helical" evidence="7">
    <location>
        <begin position="266"/>
        <end position="293"/>
    </location>
</feature>
<dbReference type="OrthoDB" id="1694171at2"/>
<evidence type="ECO:0000313" key="10">
    <source>
        <dbReference type="Proteomes" id="UP000054709"/>
    </source>
</evidence>
<feature type="transmembrane region" description="Helical" evidence="7">
    <location>
        <begin position="323"/>
        <end position="343"/>
    </location>
</feature>
<evidence type="ECO:0000256" key="2">
    <source>
        <dbReference type="ARBA" id="ARBA00022475"/>
    </source>
</evidence>
<evidence type="ECO:0000256" key="1">
    <source>
        <dbReference type="ARBA" id="ARBA00004651"/>
    </source>
</evidence>
<dbReference type="RefSeq" id="WP_060625648.1">
    <property type="nucleotide sequence ID" value="NZ_LCZJ02000033.1"/>
</dbReference>
<feature type="transmembrane region" description="Helical" evidence="7">
    <location>
        <begin position="26"/>
        <end position="49"/>
    </location>
</feature>
<evidence type="ECO:0000256" key="6">
    <source>
        <dbReference type="ARBA" id="ARBA00038076"/>
    </source>
</evidence>
<dbReference type="AlphaFoldDB" id="A0A0W1AUJ4"/>
<evidence type="ECO:0000313" key="9">
    <source>
        <dbReference type="EMBL" id="KTD84962.1"/>
    </source>
</evidence>
<keyword evidence="2" id="KW-1003">Cell membrane</keyword>
<organism evidence="9 10">
    <name type="scientific">Paenibacillus etheri</name>
    <dbReference type="NCBI Taxonomy" id="1306852"/>
    <lineage>
        <taxon>Bacteria</taxon>
        <taxon>Bacillati</taxon>
        <taxon>Bacillota</taxon>
        <taxon>Bacilli</taxon>
        <taxon>Bacillales</taxon>
        <taxon>Paenibacillaceae</taxon>
        <taxon>Paenibacillus</taxon>
    </lineage>
</organism>
<dbReference type="InterPro" id="IPR050250">
    <property type="entry name" value="Macrolide_Exporter_MacB"/>
</dbReference>
<evidence type="ECO:0000256" key="4">
    <source>
        <dbReference type="ARBA" id="ARBA00022989"/>
    </source>
</evidence>
<keyword evidence="10" id="KW-1185">Reference proteome</keyword>
<dbReference type="GO" id="GO:0022857">
    <property type="term" value="F:transmembrane transporter activity"/>
    <property type="evidence" value="ECO:0007669"/>
    <property type="project" value="TreeGrafter"/>
</dbReference>
<reference evidence="9 10" key="1">
    <citation type="journal article" date="2015" name="Int. Biodeterior. Biodegradation">
        <title>Physiological and genetic screening methods for the isolation of methyl tert-butyl ether-degrading bacteria for bioremediation purposes.</title>
        <authorList>
            <person name="Guisado I.M."/>
            <person name="Purswani J."/>
            <person name="Gonzalez Lopez J."/>
            <person name="Pozo C."/>
        </authorList>
    </citation>
    <scope>NUCLEOTIDE SEQUENCE [LARGE SCALE GENOMIC DNA]</scope>
    <source>
        <strain evidence="9 10">SH7</strain>
    </source>
</reference>
<dbReference type="PANTHER" id="PTHR30572">
    <property type="entry name" value="MEMBRANE COMPONENT OF TRANSPORTER-RELATED"/>
    <property type="match status" value="1"/>
</dbReference>
<dbReference type="Pfam" id="PF02687">
    <property type="entry name" value="FtsX"/>
    <property type="match status" value="2"/>
</dbReference>
<feature type="domain" description="ABC3 transporter permease C-terminal" evidence="8">
    <location>
        <begin position="271"/>
        <end position="392"/>
    </location>
</feature>
<gene>
    <name evidence="9" type="ORF">UQ64_25385</name>
</gene>
<comment type="subcellular location">
    <subcellularLocation>
        <location evidence="1">Cell membrane</location>
        <topology evidence="1">Multi-pass membrane protein</topology>
    </subcellularLocation>
</comment>
<evidence type="ECO:0000256" key="7">
    <source>
        <dbReference type="SAM" id="Phobius"/>
    </source>
</evidence>
<comment type="similarity">
    <text evidence="6">Belongs to the ABC-4 integral membrane protein family.</text>
</comment>
<name>A0A0W1AUJ4_9BACL</name>
<protein>
    <recommendedName>
        <fullName evidence="8">ABC3 transporter permease C-terminal domain-containing protein</fullName>
    </recommendedName>
</protein>
<dbReference type="GO" id="GO:0005886">
    <property type="term" value="C:plasma membrane"/>
    <property type="evidence" value="ECO:0007669"/>
    <property type="project" value="UniProtKB-SubCell"/>
</dbReference>
<keyword evidence="5 7" id="KW-0472">Membrane</keyword>
<dbReference type="PANTHER" id="PTHR30572:SF4">
    <property type="entry name" value="ABC TRANSPORTER PERMEASE YTRF"/>
    <property type="match status" value="1"/>
</dbReference>
<feature type="transmembrane region" description="Helical" evidence="7">
    <location>
        <begin position="763"/>
        <end position="786"/>
    </location>
</feature>
<dbReference type="Proteomes" id="UP000054709">
    <property type="component" value="Unassembled WGS sequence"/>
</dbReference>
<feature type="transmembrane region" description="Helical" evidence="7">
    <location>
        <begin position="433"/>
        <end position="454"/>
    </location>
</feature>
<proteinExistence type="inferred from homology"/>
<evidence type="ECO:0000256" key="5">
    <source>
        <dbReference type="ARBA" id="ARBA00023136"/>
    </source>
</evidence>
<dbReference type="InterPro" id="IPR003838">
    <property type="entry name" value="ABC3_permease_C"/>
</dbReference>
<feature type="domain" description="ABC3 transporter permease C-terminal" evidence="8">
    <location>
        <begin position="720"/>
        <end position="827"/>
    </location>
</feature>
<feature type="transmembrane region" description="Helical" evidence="7">
    <location>
        <begin position="798"/>
        <end position="822"/>
    </location>
</feature>
<keyword evidence="4 7" id="KW-1133">Transmembrane helix</keyword>